<reference evidence="3" key="1">
    <citation type="journal article" date="2019" name="Int. J. Syst. Evol. Microbiol.">
        <title>The Global Catalogue of Microorganisms (GCM) 10K type strain sequencing project: providing services to taxonomists for standard genome sequencing and annotation.</title>
        <authorList>
            <consortium name="The Broad Institute Genomics Platform"/>
            <consortium name="The Broad Institute Genome Sequencing Center for Infectious Disease"/>
            <person name="Wu L."/>
            <person name="Ma J."/>
        </authorList>
    </citation>
    <scope>NUCLEOTIDE SEQUENCE [LARGE SCALE GENOMIC DNA]</scope>
    <source>
        <strain evidence="3">CGMCC 4.7248</strain>
    </source>
</reference>
<evidence type="ECO:0008006" key="4">
    <source>
        <dbReference type="Google" id="ProtNLM"/>
    </source>
</evidence>
<evidence type="ECO:0000256" key="1">
    <source>
        <dbReference type="SAM" id="MobiDB-lite"/>
    </source>
</evidence>
<evidence type="ECO:0000313" key="3">
    <source>
        <dbReference type="Proteomes" id="UP001596154"/>
    </source>
</evidence>
<dbReference type="EMBL" id="JBHSNY010000013">
    <property type="protein sequence ID" value="MFC5638420.1"/>
    <property type="molecule type" value="Genomic_DNA"/>
</dbReference>
<keyword evidence="3" id="KW-1185">Reference proteome</keyword>
<name>A0ABW0UZA7_9ACTN</name>
<dbReference type="Proteomes" id="UP001596154">
    <property type="component" value="Unassembled WGS sequence"/>
</dbReference>
<evidence type="ECO:0000313" key="2">
    <source>
        <dbReference type="EMBL" id="MFC5638420.1"/>
    </source>
</evidence>
<accession>A0ABW0UZA7</accession>
<dbReference type="RefSeq" id="WP_381029232.1">
    <property type="nucleotide sequence ID" value="NZ_JBHSNY010000013.1"/>
</dbReference>
<gene>
    <name evidence="2" type="ORF">ACFPZJ_32610</name>
</gene>
<protein>
    <recommendedName>
        <fullName evidence="4">Smu12A</fullName>
    </recommendedName>
</protein>
<proteinExistence type="predicted"/>
<organism evidence="2 3">
    <name type="scientific">Streptomyces bullii</name>
    <dbReference type="NCBI Taxonomy" id="349910"/>
    <lineage>
        <taxon>Bacteria</taxon>
        <taxon>Bacillati</taxon>
        <taxon>Actinomycetota</taxon>
        <taxon>Actinomycetes</taxon>
        <taxon>Kitasatosporales</taxon>
        <taxon>Streptomycetaceae</taxon>
        <taxon>Streptomyces</taxon>
    </lineage>
</organism>
<comment type="caution">
    <text evidence="2">The sequence shown here is derived from an EMBL/GenBank/DDBJ whole genome shotgun (WGS) entry which is preliminary data.</text>
</comment>
<feature type="region of interest" description="Disordered" evidence="1">
    <location>
        <begin position="164"/>
        <end position="189"/>
    </location>
</feature>
<sequence length="189" mass="21397">MITSEQREKLRGWFAGRLPDDLFEEPPELTVDREEITVIGRIAGPRLAEDASAAEREAAVQGRVQEFRERTREARIAVAREAEHRFRRKVSWGVECGGQRALFTHVAAPVMTRLRQPERQVLDTLVAGGVARSRSDALAWCVRLVQRHTDDWLTELRDSLEHVQRVRAQGPDAEAEPDTPQDDDRPTGG</sequence>